<evidence type="ECO:0000313" key="2">
    <source>
        <dbReference type="EMBL" id="KKF02898.1"/>
    </source>
</evidence>
<sequence length="126" mass="13458">MCKASHEPGGPQRCSGDCRAKAARSVNDVAALENHERALQARLAESSPPAVTAWGPHIGPPPFTPPNAPDFDQWYTAQRAHNPDYRREDAYGHFYNLAGDCSGQPGYSDATPGQGERAAPKSPATS</sequence>
<name>A0A0M2K7E1_9MYCO</name>
<comment type="caution">
    <text evidence="2">The sequence shown here is derived from an EMBL/GenBank/DDBJ whole genome shotgun (WGS) entry which is preliminary data.</text>
</comment>
<dbReference type="Proteomes" id="UP000034150">
    <property type="component" value="Unassembled WGS sequence"/>
</dbReference>
<dbReference type="RefSeq" id="WP_046362120.1">
    <property type="nucleotide sequence ID" value="NZ_LAUZ02000016.1"/>
</dbReference>
<feature type="compositionally biased region" description="Pro residues" evidence="1">
    <location>
        <begin position="58"/>
        <end position="68"/>
    </location>
</feature>
<evidence type="ECO:0000256" key="1">
    <source>
        <dbReference type="SAM" id="MobiDB-lite"/>
    </source>
</evidence>
<dbReference type="PATRIC" id="fig|1807.13.peg.1898"/>
<accession>A0A0M2K7E1</accession>
<organism evidence="2 3">
    <name type="scientific">Mycolicibacterium obuense</name>
    <dbReference type="NCBI Taxonomy" id="1807"/>
    <lineage>
        <taxon>Bacteria</taxon>
        <taxon>Bacillati</taxon>
        <taxon>Actinomycetota</taxon>
        <taxon>Actinomycetes</taxon>
        <taxon>Mycobacteriales</taxon>
        <taxon>Mycobacteriaceae</taxon>
        <taxon>Mycolicibacterium</taxon>
    </lineage>
</organism>
<dbReference type="OrthoDB" id="4752942at2"/>
<reference evidence="2 3" key="1">
    <citation type="journal article" date="2015" name="Genome Announc.">
        <title>Draft Genome Sequence of Mycobacterium obuense Strain UC1, Isolated from Patient Sputum.</title>
        <authorList>
            <person name="Greninger A.L."/>
            <person name="Cunningham G."/>
            <person name="Hsu E.D."/>
            <person name="Yu J.M."/>
            <person name="Chiu C.Y."/>
            <person name="Miller S."/>
        </authorList>
    </citation>
    <scope>NUCLEOTIDE SEQUENCE [LARGE SCALE GENOMIC DNA]</scope>
    <source>
        <strain evidence="2 3">UC1</strain>
    </source>
</reference>
<dbReference type="AlphaFoldDB" id="A0A0M2K7E1"/>
<feature type="region of interest" description="Disordered" evidence="1">
    <location>
        <begin position="49"/>
        <end position="70"/>
    </location>
</feature>
<protein>
    <submittedName>
        <fullName evidence="2">Uncharacterized protein</fullName>
    </submittedName>
</protein>
<feature type="region of interest" description="Disordered" evidence="1">
    <location>
        <begin position="102"/>
        <end position="126"/>
    </location>
</feature>
<gene>
    <name evidence="2" type="ORF">WN67_05890</name>
</gene>
<evidence type="ECO:0000313" key="3">
    <source>
        <dbReference type="Proteomes" id="UP000034150"/>
    </source>
</evidence>
<dbReference type="EMBL" id="LAUZ02000016">
    <property type="protein sequence ID" value="KKF02898.1"/>
    <property type="molecule type" value="Genomic_DNA"/>
</dbReference>
<keyword evidence="3" id="KW-1185">Reference proteome</keyword>
<proteinExistence type="predicted"/>